<sequence>MLPEEIAIFAETAGRLAGGSWLRAVQMESLSFAEQTRLMSRTGLLAGLEGAGFVNKLFTPRGGTTVILSPWQLATGPLDATERRAWQWAYGQYHARRLVFIDMGTRHLRNTLPDRQFARALGVLLAAVWGNCRGELPLLPGGATVAENGPPVGPPDDAVCKNVAEAG</sequence>
<dbReference type="AlphaFoldDB" id="A0A7S2D0J4"/>
<accession>A0A7S2D0J4</accession>
<evidence type="ECO:0000313" key="1">
    <source>
        <dbReference type="EMBL" id="CAD9440286.1"/>
    </source>
</evidence>
<name>A0A7S2D0J4_9EUKA</name>
<organism evidence="1">
    <name type="scientific">Haptolina brevifila</name>
    <dbReference type="NCBI Taxonomy" id="156173"/>
    <lineage>
        <taxon>Eukaryota</taxon>
        <taxon>Haptista</taxon>
        <taxon>Haptophyta</taxon>
        <taxon>Prymnesiophyceae</taxon>
        <taxon>Prymnesiales</taxon>
        <taxon>Prymnesiaceae</taxon>
        <taxon>Haptolina</taxon>
    </lineage>
</organism>
<proteinExistence type="predicted"/>
<dbReference type="EMBL" id="HBGU01023574">
    <property type="protein sequence ID" value="CAD9440286.1"/>
    <property type="molecule type" value="Transcribed_RNA"/>
</dbReference>
<protein>
    <submittedName>
        <fullName evidence="1">Uncharacterized protein</fullName>
    </submittedName>
</protein>
<reference evidence="1" key="1">
    <citation type="submission" date="2021-01" db="EMBL/GenBank/DDBJ databases">
        <authorList>
            <person name="Corre E."/>
            <person name="Pelletier E."/>
            <person name="Niang G."/>
            <person name="Scheremetjew M."/>
            <person name="Finn R."/>
            <person name="Kale V."/>
            <person name="Holt S."/>
            <person name="Cochrane G."/>
            <person name="Meng A."/>
            <person name="Brown T."/>
            <person name="Cohen L."/>
        </authorList>
    </citation>
    <scope>NUCLEOTIDE SEQUENCE</scope>
    <source>
        <strain evidence="1">UTEX LB 985</strain>
    </source>
</reference>
<gene>
    <name evidence="1" type="ORF">CBRE1094_LOCUS12837</name>
</gene>